<dbReference type="SUPFAM" id="SSF46938">
    <property type="entry name" value="CRAL/TRIO N-terminal domain"/>
    <property type="match status" value="1"/>
</dbReference>
<dbReference type="Gene3D" id="1.10.8.20">
    <property type="entry name" value="N-terminal domain of phosphatidylinositol transfer protein sec14p"/>
    <property type="match status" value="1"/>
</dbReference>
<accession>A0AAQ4DPJ3</accession>
<gene>
    <name evidence="2" type="ORF">V5799_033013</name>
</gene>
<keyword evidence="3" id="KW-1185">Reference proteome</keyword>
<dbReference type="InterPro" id="IPR036273">
    <property type="entry name" value="CRAL/TRIO_N_dom_sf"/>
</dbReference>
<protein>
    <recommendedName>
        <fullName evidence="1">CRAL-TRIO domain-containing protein</fullName>
    </recommendedName>
</protein>
<evidence type="ECO:0000259" key="1">
    <source>
        <dbReference type="PROSITE" id="PS50191"/>
    </source>
</evidence>
<evidence type="ECO:0000313" key="3">
    <source>
        <dbReference type="Proteomes" id="UP001321473"/>
    </source>
</evidence>
<name>A0AAQ4DPJ3_AMBAM</name>
<proteinExistence type="predicted"/>
<dbReference type="GO" id="GO:0016020">
    <property type="term" value="C:membrane"/>
    <property type="evidence" value="ECO:0007669"/>
    <property type="project" value="TreeGrafter"/>
</dbReference>
<dbReference type="PANTHER" id="PTHR10174">
    <property type="entry name" value="ALPHA-TOCOPHEROL TRANSFER PROTEIN-RELATED"/>
    <property type="match status" value="1"/>
</dbReference>
<organism evidence="2 3">
    <name type="scientific">Amblyomma americanum</name>
    <name type="common">Lone star tick</name>
    <dbReference type="NCBI Taxonomy" id="6943"/>
    <lineage>
        <taxon>Eukaryota</taxon>
        <taxon>Metazoa</taxon>
        <taxon>Ecdysozoa</taxon>
        <taxon>Arthropoda</taxon>
        <taxon>Chelicerata</taxon>
        <taxon>Arachnida</taxon>
        <taxon>Acari</taxon>
        <taxon>Parasitiformes</taxon>
        <taxon>Ixodida</taxon>
        <taxon>Ixodoidea</taxon>
        <taxon>Ixodidae</taxon>
        <taxon>Amblyomminae</taxon>
        <taxon>Amblyomma</taxon>
    </lineage>
</organism>
<reference evidence="2 3" key="1">
    <citation type="journal article" date="2023" name="Arcadia Sci">
        <title>De novo assembly of a long-read Amblyomma americanum tick genome.</title>
        <authorList>
            <person name="Chou S."/>
            <person name="Poskanzer K.E."/>
            <person name="Rollins M."/>
            <person name="Thuy-Boun P.S."/>
        </authorList>
    </citation>
    <scope>NUCLEOTIDE SEQUENCE [LARGE SCALE GENOMIC DNA]</scope>
    <source>
        <strain evidence="2">F_SG_1</strain>
        <tissue evidence="2">Salivary glands</tissue>
    </source>
</reference>
<comment type="caution">
    <text evidence="2">The sequence shown here is derived from an EMBL/GenBank/DDBJ whole genome shotgun (WGS) entry which is preliminary data.</text>
</comment>
<dbReference type="PANTHER" id="PTHR10174:SF130">
    <property type="entry name" value="ALPHA-TOCOPHEROL TRANSFER PROTEIN-LIKE"/>
    <property type="match status" value="1"/>
</dbReference>
<dbReference type="PROSITE" id="PS50191">
    <property type="entry name" value="CRAL_TRIO"/>
    <property type="match status" value="1"/>
</dbReference>
<dbReference type="InterPro" id="IPR001251">
    <property type="entry name" value="CRAL-TRIO_dom"/>
</dbReference>
<dbReference type="Gene3D" id="3.40.525.10">
    <property type="entry name" value="CRAL-TRIO lipid binding domain"/>
    <property type="match status" value="2"/>
</dbReference>
<dbReference type="CDD" id="cd00170">
    <property type="entry name" value="SEC14"/>
    <property type="match status" value="1"/>
</dbReference>
<dbReference type="InterPro" id="IPR036865">
    <property type="entry name" value="CRAL-TRIO_dom_sf"/>
</dbReference>
<sequence>MWHGKGQWLSDSERRFIPSAEQAQLAAGIKEFSIQHAFSRDDLENFSTKEDLETAARRELGETPEVKQKSLGQLRQLLQGEEDLRIPPDDVLVMFLRAKKYRVEDAFKTTRKYLRVRRDMPEYYDNLTPQNIPYKTFFNDHGIIMFGRDARGRAVGYLRLGKWNTDICTIDDLMRCTAVAVESNLREEEAQVHGFVAIIDLEGFGFHQLIHMTPRFVRRVATIAQVHFLAGDISELHEVVPPELIPKEFGGTQEDYDFDTQEKFFYSKTDYFETMLQCGYPKK</sequence>
<dbReference type="SUPFAM" id="SSF52087">
    <property type="entry name" value="CRAL/TRIO domain"/>
    <property type="match status" value="1"/>
</dbReference>
<feature type="domain" description="CRAL-TRIO" evidence="1">
    <location>
        <begin position="133"/>
        <end position="283"/>
    </location>
</feature>
<dbReference type="EMBL" id="JARKHS020028318">
    <property type="protein sequence ID" value="KAK8764383.1"/>
    <property type="molecule type" value="Genomic_DNA"/>
</dbReference>
<dbReference type="AlphaFoldDB" id="A0AAQ4DPJ3"/>
<dbReference type="Proteomes" id="UP001321473">
    <property type="component" value="Unassembled WGS sequence"/>
</dbReference>
<dbReference type="Pfam" id="PF00650">
    <property type="entry name" value="CRAL_TRIO"/>
    <property type="match status" value="1"/>
</dbReference>
<dbReference type="GO" id="GO:1902936">
    <property type="term" value="F:phosphatidylinositol bisphosphate binding"/>
    <property type="evidence" value="ECO:0007669"/>
    <property type="project" value="TreeGrafter"/>
</dbReference>
<evidence type="ECO:0000313" key="2">
    <source>
        <dbReference type="EMBL" id="KAK8764383.1"/>
    </source>
</evidence>